<keyword evidence="1" id="KW-0812">Transmembrane</keyword>
<evidence type="ECO:0000256" key="1">
    <source>
        <dbReference type="SAM" id="Phobius"/>
    </source>
</evidence>
<dbReference type="AlphaFoldDB" id="A0A914I2G8"/>
<keyword evidence="1" id="KW-1133">Transmembrane helix</keyword>
<dbReference type="WBParaSite" id="Gr19_v10_g6238.t1">
    <property type="protein sequence ID" value="Gr19_v10_g6238.t1"/>
    <property type="gene ID" value="Gr19_v10_g6238"/>
</dbReference>
<reference evidence="3" key="1">
    <citation type="submission" date="2022-11" db="UniProtKB">
        <authorList>
            <consortium name="WormBaseParasite"/>
        </authorList>
    </citation>
    <scope>IDENTIFICATION</scope>
</reference>
<proteinExistence type="predicted"/>
<protein>
    <submittedName>
        <fullName evidence="3">Uncharacterized protein</fullName>
    </submittedName>
</protein>
<accession>A0A914I2G8</accession>
<name>A0A914I2G8_GLORO</name>
<feature type="transmembrane region" description="Helical" evidence="1">
    <location>
        <begin position="23"/>
        <end position="45"/>
    </location>
</feature>
<organism evidence="2 3">
    <name type="scientific">Globodera rostochiensis</name>
    <name type="common">Golden nematode worm</name>
    <name type="synonym">Heterodera rostochiensis</name>
    <dbReference type="NCBI Taxonomy" id="31243"/>
    <lineage>
        <taxon>Eukaryota</taxon>
        <taxon>Metazoa</taxon>
        <taxon>Ecdysozoa</taxon>
        <taxon>Nematoda</taxon>
        <taxon>Chromadorea</taxon>
        <taxon>Rhabditida</taxon>
        <taxon>Tylenchina</taxon>
        <taxon>Tylenchomorpha</taxon>
        <taxon>Tylenchoidea</taxon>
        <taxon>Heteroderidae</taxon>
        <taxon>Heteroderinae</taxon>
        <taxon>Globodera</taxon>
    </lineage>
</organism>
<evidence type="ECO:0000313" key="3">
    <source>
        <dbReference type="WBParaSite" id="Gr19_v10_g6238.t1"/>
    </source>
</evidence>
<evidence type="ECO:0000313" key="2">
    <source>
        <dbReference type="Proteomes" id="UP000887572"/>
    </source>
</evidence>
<keyword evidence="2" id="KW-1185">Reference proteome</keyword>
<dbReference type="Proteomes" id="UP000887572">
    <property type="component" value="Unplaced"/>
</dbReference>
<sequence length="130" mass="14939">MATLSEDFCRHNQCCIRNMQRTWLPLLCATVFFMSIASNQVHGYLIDSRSLQKMMAVQRRWAQRPAKLEEFSKFVPASKKSAGYGVLNKFGGSGARNCYFTPVSCMIQHDMSKYKKLIESSRLDLFANLR</sequence>
<keyword evidence="1" id="KW-0472">Membrane</keyword>